<accession>A1BFZ0</accession>
<dbReference type="EMBL" id="CP000492">
    <property type="protein sequence ID" value="ABL65317.1"/>
    <property type="molecule type" value="Genomic_DNA"/>
</dbReference>
<dbReference type="OrthoDB" id="122670at2"/>
<protein>
    <recommendedName>
        <fullName evidence="3">DUF4160 domain-containing protein</fullName>
    </recommendedName>
</protein>
<dbReference type="STRING" id="290317.Cpha266_1284"/>
<dbReference type="Pfam" id="PF13711">
    <property type="entry name" value="DUF4160"/>
    <property type="match status" value="1"/>
</dbReference>
<sequence>MYAELDVPHHTPHFHAYYQDSQAVFSIDPVTMMEGELPERQRRLVMAWAEIHQFELLTDWDLLQDGKAPVKIEPLR</sequence>
<gene>
    <name evidence="1" type="ordered locus">Cpha266_1284</name>
</gene>
<evidence type="ECO:0000313" key="1">
    <source>
        <dbReference type="EMBL" id="ABL65317.1"/>
    </source>
</evidence>
<proteinExistence type="predicted"/>
<organism evidence="1 2">
    <name type="scientific">Chlorobium phaeobacteroides (strain DSM 266 / SMG 266 / 2430)</name>
    <dbReference type="NCBI Taxonomy" id="290317"/>
    <lineage>
        <taxon>Bacteria</taxon>
        <taxon>Pseudomonadati</taxon>
        <taxon>Chlorobiota</taxon>
        <taxon>Chlorobiia</taxon>
        <taxon>Chlorobiales</taxon>
        <taxon>Chlorobiaceae</taxon>
        <taxon>Chlorobium/Pelodictyon group</taxon>
        <taxon>Chlorobium</taxon>
    </lineage>
</organism>
<dbReference type="InterPro" id="IPR025427">
    <property type="entry name" value="DUF4160"/>
</dbReference>
<name>A1BFZ0_CHLPD</name>
<dbReference type="HOGENOM" id="CLU_162083_0_3_10"/>
<reference evidence="1 2" key="1">
    <citation type="submission" date="2006-12" db="EMBL/GenBank/DDBJ databases">
        <title>Complete sequence of Chlorobium phaeobacteroides DSM 266.</title>
        <authorList>
            <consortium name="US DOE Joint Genome Institute"/>
            <person name="Copeland A."/>
            <person name="Lucas S."/>
            <person name="Lapidus A."/>
            <person name="Barry K."/>
            <person name="Detter J.C."/>
            <person name="Glavina del Rio T."/>
            <person name="Hammon N."/>
            <person name="Israni S."/>
            <person name="Pitluck S."/>
            <person name="Goltsman E."/>
            <person name="Schmutz J."/>
            <person name="Larimer F."/>
            <person name="Land M."/>
            <person name="Hauser L."/>
            <person name="Mikhailova N."/>
            <person name="Li T."/>
            <person name="Overmann J."/>
            <person name="Bryant D.A."/>
            <person name="Richardson P."/>
        </authorList>
    </citation>
    <scope>NUCLEOTIDE SEQUENCE [LARGE SCALE GENOMIC DNA]</scope>
    <source>
        <strain evidence="1 2">DSM 266</strain>
    </source>
</reference>
<dbReference type="KEGG" id="cph:Cpha266_1284"/>
<evidence type="ECO:0008006" key="3">
    <source>
        <dbReference type="Google" id="ProtNLM"/>
    </source>
</evidence>
<keyword evidence="2" id="KW-1185">Reference proteome</keyword>
<dbReference type="Proteomes" id="UP000008701">
    <property type="component" value="Chromosome"/>
</dbReference>
<dbReference type="AlphaFoldDB" id="A1BFZ0"/>
<evidence type="ECO:0000313" key="2">
    <source>
        <dbReference type="Proteomes" id="UP000008701"/>
    </source>
</evidence>